<evidence type="ECO:0000256" key="1">
    <source>
        <dbReference type="SAM" id="MobiDB-lite"/>
    </source>
</evidence>
<reference evidence="2" key="1">
    <citation type="journal article" date="2023" name="Mol. Plant Microbe Interact.">
        <title>Elucidating the Obligate Nature and Biological Capacity of an Invasive Fungal Corn Pathogen.</title>
        <authorList>
            <person name="MacCready J.S."/>
            <person name="Roggenkamp E.M."/>
            <person name="Gdanetz K."/>
            <person name="Chilvers M.I."/>
        </authorList>
    </citation>
    <scope>NUCLEOTIDE SEQUENCE</scope>
    <source>
        <strain evidence="2">PM02</strain>
    </source>
</reference>
<dbReference type="Proteomes" id="UP001217918">
    <property type="component" value="Unassembled WGS sequence"/>
</dbReference>
<organism evidence="2 3">
    <name type="scientific">Phyllachora maydis</name>
    <dbReference type="NCBI Taxonomy" id="1825666"/>
    <lineage>
        <taxon>Eukaryota</taxon>
        <taxon>Fungi</taxon>
        <taxon>Dikarya</taxon>
        <taxon>Ascomycota</taxon>
        <taxon>Pezizomycotina</taxon>
        <taxon>Sordariomycetes</taxon>
        <taxon>Sordariomycetidae</taxon>
        <taxon>Phyllachorales</taxon>
        <taxon>Phyllachoraceae</taxon>
        <taxon>Phyllachora</taxon>
    </lineage>
</organism>
<dbReference type="AlphaFoldDB" id="A0AAD9MDL1"/>
<feature type="region of interest" description="Disordered" evidence="1">
    <location>
        <begin position="1"/>
        <end position="57"/>
    </location>
</feature>
<dbReference type="EMBL" id="JAQQPM010000003">
    <property type="protein sequence ID" value="KAK2069091.1"/>
    <property type="molecule type" value="Genomic_DNA"/>
</dbReference>
<accession>A0AAD9MDL1</accession>
<evidence type="ECO:0000313" key="2">
    <source>
        <dbReference type="EMBL" id="KAK2069091.1"/>
    </source>
</evidence>
<proteinExistence type="predicted"/>
<name>A0AAD9MDL1_9PEZI</name>
<gene>
    <name evidence="2" type="ORF">P8C59_003698</name>
</gene>
<sequence>MAEPNNTPFPPSTPVSATTPRAGSPVPAQTVPEKSLPSRPMSASTRPVELNIGDPVKYHPATSKESEAAFNVILPSAAERERLVFIRALENKR</sequence>
<evidence type="ECO:0000313" key="3">
    <source>
        <dbReference type="Proteomes" id="UP001217918"/>
    </source>
</evidence>
<keyword evidence="3" id="KW-1185">Reference proteome</keyword>
<protein>
    <submittedName>
        <fullName evidence="2">Uncharacterized protein</fullName>
    </submittedName>
</protein>
<comment type="caution">
    <text evidence="2">The sequence shown here is derived from an EMBL/GenBank/DDBJ whole genome shotgun (WGS) entry which is preliminary data.</text>
</comment>